<proteinExistence type="predicted"/>
<accession>A0A9X2KL58</accession>
<organism evidence="1 2">
    <name type="scientific">Sphingomonas tagetis</name>
    <dbReference type="NCBI Taxonomy" id="2949092"/>
    <lineage>
        <taxon>Bacteria</taxon>
        <taxon>Pseudomonadati</taxon>
        <taxon>Pseudomonadota</taxon>
        <taxon>Alphaproteobacteria</taxon>
        <taxon>Sphingomonadales</taxon>
        <taxon>Sphingomonadaceae</taxon>
        <taxon>Sphingomonas</taxon>
    </lineage>
</organism>
<dbReference type="EMBL" id="JAMLDX010000005">
    <property type="protein sequence ID" value="MCP3730435.1"/>
    <property type="molecule type" value="Genomic_DNA"/>
</dbReference>
<keyword evidence="2" id="KW-1185">Reference proteome</keyword>
<dbReference type="Pfam" id="PF19821">
    <property type="entry name" value="Phage_capsid_2"/>
    <property type="match status" value="1"/>
</dbReference>
<reference evidence="1" key="1">
    <citation type="submission" date="2022-05" db="EMBL/GenBank/DDBJ databases">
        <title>Sphingomonas sp. strain MG17 Genome sequencing and assembly.</title>
        <authorList>
            <person name="Kim I."/>
        </authorList>
    </citation>
    <scope>NUCLEOTIDE SEQUENCE</scope>
    <source>
        <strain evidence="1">MG17</strain>
    </source>
</reference>
<gene>
    <name evidence="1" type="ORF">M9978_08335</name>
</gene>
<comment type="caution">
    <text evidence="1">The sequence shown here is derived from an EMBL/GenBank/DDBJ whole genome shotgun (WGS) entry which is preliminary data.</text>
</comment>
<protein>
    <submittedName>
        <fullName evidence="1">Phage capsid protein</fullName>
    </submittedName>
</protein>
<evidence type="ECO:0000313" key="1">
    <source>
        <dbReference type="EMBL" id="MCP3730435.1"/>
    </source>
</evidence>
<dbReference type="Proteomes" id="UP001139451">
    <property type="component" value="Unassembled WGS sequence"/>
</dbReference>
<evidence type="ECO:0000313" key="2">
    <source>
        <dbReference type="Proteomes" id="UP001139451"/>
    </source>
</evidence>
<dbReference type="AlphaFoldDB" id="A0A9X2KL58"/>
<name>A0A9X2KL58_9SPHN</name>
<dbReference type="RefSeq" id="WP_254292567.1">
    <property type="nucleotide sequence ID" value="NZ_JAMLDX010000005.1"/>
</dbReference>
<sequence>MPEWQDTMATTAFEKAVDFQLNELGVEFEGMCDFKGGMTDEKVQITDRFSDLPYDEVEDRLGKTDLPESEVERRYIHMPNRLRTGTYLDPDDQMATQIPLASPLAIGVARGIKIARKDRFLLGFHGNAYTGKTGTTAVPFKSANVFAADYGETATQYKGLTLKKLRALRKKARQLLIDPRDPSNKLHMGITAEEIEDLLEIDQYISRDYNPDSQTRKPMSEGAKQALQDGEPTDFLGIHFVPMEFTNARAFPKSAALGLNGSGHRRCPVWIPKGMSGRQWQGIETHRDQRPDMNHAWQFTAYTKLAYSRNNEDLAFIVECAD</sequence>
<dbReference type="InterPro" id="IPR045565">
    <property type="entry name" value="Phage_capsid_2"/>
</dbReference>